<dbReference type="Gene3D" id="3.40.91.30">
    <property type="match status" value="1"/>
</dbReference>
<proteinExistence type="predicted"/>
<keyword evidence="1" id="KW-0540">Nuclease</keyword>
<keyword evidence="1" id="KW-0378">Hydrolase</keyword>
<organism evidence="1">
    <name type="scientific">Siphoviridae sp. ctDXu9</name>
    <dbReference type="NCBI Taxonomy" id="2825387"/>
    <lineage>
        <taxon>Viruses</taxon>
        <taxon>Duplodnaviria</taxon>
        <taxon>Heunggongvirae</taxon>
        <taxon>Uroviricota</taxon>
        <taxon>Caudoviricetes</taxon>
    </lineage>
</organism>
<keyword evidence="1" id="KW-0255">Endonuclease</keyword>
<evidence type="ECO:0000313" key="1">
    <source>
        <dbReference type="EMBL" id="DAG04467.1"/>
    </source>
</evidence>
<dbReference type="GO" id="GO:0004519">
    <property type="term" value="F:endonuclease activity"/>
    <property type="evidence" value="ECO:0007669"/>
    <property type="project" value="UniProtKB-KW"/>
</dbReference>
<accession>A0A8S5VCX7</accession>
<name>A0A8S5VCX7_9CAUD</name>
<dbReference type="EMBL" id="BK016244">
    <property type="protein sequence ID" value="DAG04467.1"/>
    <property type="molecule type" value="Genomic_DNA"/>
</dbReference>
<reference evidence="1" key="1">
    <citation type="journal article" date="2021" name="Proc. Natl. Acad. Sci. U.S.A.">
        <title>A Catalog of Tens of Thousands of Viruses from Human Metagenomes Reveals Hidden Associations with Chronic Diseases.</title>
        <authorList>
            <person name="Tisza M.J."/>
            <person name="Buck C.B."/>
        </authorList>
    </citation>
    <scope>NUCLEOTIDE SEQUENCE</scope>
    <source>
        <strain evidence="1">CtDXu9</strain>
    </source>
</reference>
<protein>
    <submittedName>
        <fullName evidence="1">Endonuclease I</fullName>
    </submittedName>
</protein>
<sequence>MWTDNEKQILIENYPIMTTSELMILLNKSEGQIRGMKERLGLNQKLNVFTNEEKELIRKFYEENSEQLNLDDFAKKLNRPKTSICRYANKEGLTKSSRPMTELKKKTLSDKSKEFILTEKYQKEIYPNQVALLTYYAQNEHPKGMLNKHHTDDVRQKMSKSHIELARNMTTEEKHDIAMKAVQTRLHNGGYNTTSNAYSRCKGGIRSDLDCYFRSAWEANVARILNCKNIKWEYEIKRFFFEEIVDGVASYQPDFYLPEYDKWIEVKGWMDQKSKVRLKLFQEQFPDEYNKLILIDEKYYNQLRADYSYIENWEK</sequence>